<organism evidence="4 5">
    <name type="scientific">Legionella santicrucis</name>
    <dbReference type="NCBI Taxonomy" id="45074"/>
    <lineage>
        <taxon>Bacteria</taxon>
        <taxon>Pseudomonadati</taxon>
        <taxon>Pseudomonadota</taxon>
        <taxon>Gammaproteobacteria</taxon>
        <taxon>Legionellales</taxon>
        <taxon>Legionellaceae</taxon>
        <taxon>Legionella</taxon>
    </lineage>
</organism>
<dbReference type="STRING" id="45074.Lsan_2761"/>
<gene>
    <name evidence="4" type="primary">galE_2</name>
    <name evidence="4" type="ORF">Lsan_2761</name>
</gene>
<dbReference type="AlphaFoldDB" id="A0A0W0YI11"/>
<dbReference type="Proteomes" id="UP000054703">
    <property type="component" value="Unassembled WGS sequence"/>
</dbReference>
<dbReference type="RefSeq" id="WP_058514802.1">
    <property type="nucleotide sequence ID" value="NZ_CAAAIH010000009.1"/>
</dbReference>
<dbReference type="CDD" id="cd05232">
    <property type="entry name" value="UDP_G4E_4_SDR_e"/>
    <property type="match status" value="1"/>
</dbReference>
<dbReference type="EMBL" id="LNYU01000081">
    <property type="protein sequence ID" value="KTD56601.1"/>
    <property type="molecule type" value="Genomic_DNA"/>
</dbReference>
<evidence type="ECO:0000256" key="2">
    <source>
        <dbReference type="ARBA" id="ARBA00007637"/>
    </source>
</evidence>
<dbReference type="OrthoDB" id="9801056at2"/>
<keyword evidence="5" id="KW-1185">Reference proteome</keyword>
<comment type="similarity">
    <text evidence="2">Belongs to the NAD(P)-dependent epimerase/dehydratase family.</text>
</comment>
<evidence type="ECO:0000313" key="4">
    <source>
        <dbReference type="EMBL" id="KTD56601.1"/>
    </source>
</evidence>
<dbReference type="InterPro" id="IPR001509">
    <property type="entry name" value="Epimerase_deHydtase"/>
</dbReference>
<dbReference type="PANTHER" id="PTHR43000">
    <property type="entry name" value="DTDP-D-GLUCOSE 4,6-DEHYDRATASE-RELATED"/>
    <property type="match status" value="1"/>
</dbReference>
<protein>
    <submittedName>
        <fullName evidence="4">UDP-glucose 4-epimerase</fullName>
    </submittedName>
</protein>
<evidence type="ECO:0000259" key="3">
    <source>
        <dbReference type="Pfam" id="PF01370"/>
    </source>
</evidence>
<proteinExistence type="inferred from homology"/>
<dbReference type="PATRIC" id="fig|45074.5.peg.2970"/>
<comment type="caution">
    <text evidence="4">The sequence shown here is derived from an EMBL/GenBank/DDBJ whole genome shotgun (WGS) entry which is preliminary data.</text>
</comment>
<sequence>MSKILITGATGFVGKKLVPALIQLGHKVRCVVSKKVDWLNAEQVIMKRLELETDWSQALIGVDVVIHLAARVHIMKEKSKSALDEYYKINTIATKNLAEQAAKHQVKRFIFLSSIKVNGELTLEGAPFSEETKAAPEDPYGQSKLYAEQHLQEISQNSSMQVVIVRPPLIYGPGVKANFLKMLQLVRKGIPLPFASVQNKRHFIYIENLVSALCLVVTHPAAANQTYLVADDNSFSMPHLMRLIAKEMNTRVWLIPFPVPFMRCIFQLLGMQNLNTRLFSSLEINSNKIKLQLGWNPPVSSVEGLKKTVAWYQSEFNS</sequence>
<evidence type="ECO:0000313" key="5">
    <source>
        <dbReference type="Proteomes" id="UP000054703"/>
    </source>
</evidence>
<reference evidence="4 5" key="1">
    <citation type="submission" date="2015-11" db="EMBL/GenBank/DDBJ databases">
        <title>Genomic analysis of 38 Legionella species identifies large and diverse effector repertoires.</title>
        <authorList>
            <person name="Burstein D."/>
            <person name="Amaro F."/>
            <person name="Zusman T."/>
            <person name="Lifshitz Z."/>
            <person name="Cohen O."/>
            <person name="Gilbert J.A."/>
            <person name="Pupko T."/>
            <person name="Shuman H.A."/>
            <person name="Segal G."/>
        </authorList>
    </citation>
    <scope>NUCLEOTIDE SEQUENCE [LARGE SCALE GENOMIC DNA]</scope>
    <source>
        <strain evidence="4 5">SC-63-C7</strain>
    </source>
</reference>
<comment type="pathway">
    <text evidence="1">Bacterial outer membrane biogenesis; LPS O-antigen biosynthesis.</text>
</comment>
<evidence type="ECO:0000256" key="1">
    <source>
        <dbReference type="ARBA" id="ARBA00005125"/>
    </source>
</evidence>
<feature type="domain" description="NAD-dependent epimerase/dehydratase" evidence="3">
    <location>
        <begin position="4"/>
        <end position="229"/>
    </location>
</feature>
<dbReference type="Gene3D" id="3.40.50.720">
    <property type="entry name" value="NAD(P)-binding Rossmann-like Domain"/>
    <property type="match status" value="1"/>
</dbReference>
<dbReference type="SUPFAM" id="SSF51735">
    <property type="entry name" value="NAD(P)-binding Rossmann-fold domains"/>
    <property type="match status" value="1"/>
</dbReference>
<dbReference type="InterPro" id="IPR036291">
    <property type="entry name" value="NAD(P)-bd_dom_sf"/>
</dbReference>
<accession>A0A0W0YI11</accession>
<name>A0A0W0YI11_9GAMM</name>
<dbReference type="Pfam" id="PF01370">
    <property type="entry name" value="Epimerase"/>
    <property type="match status" value="1"/>
</dbReference>